<evidence type="ECO:0000313" key="2">
    <source>
        <dbReference type="Proteomes" id="UP000398389"/>
    </source>
</evidence>
<name>A0A5E8BML8_9ASCO</name>
<dbReference type="GeneID" id="43581748"/>
<proteinExistence type="predicted"/>
<sequence length="321" mass="36333">MFSRLKFYQFLLDSRERTLRHLQGLVSGLASRQSLTNQPPSLLLKWSQPALQAVFPAFARQISRFLSNIESPAHTLRIFDPEIIRGPRQAHLTNLKLRQAASTFRPSLVYFSSRVLGTKIESDGTHISTGSVDFGLPDNVIFSIIYPRLAETSGHSDQLAKLARIGRMYLEICCWSYTMKYLSAPGRAPSPGCFVNGYNFNMLGYVSPYEEIAPIEEEDVKASEFKNTKSPMHQHRLSPYNDINLCRPESLAHYTKAIGLYDSIVYDSLPHNVGREQQAIAALYQTIGSLYQIHGPEVTRKFIDQRVMEGKTGLVWQSLNE</sequence>
<gene>
    <name evidence="1" type="ORF">SAPINGB_P002930</name>
</gene>
<reference evidence="1 2" key="1">
    <citation type="submission" date="2019-09" db="EMBL/GenBank/DDBJ databases">
        <authorList>
            <person name="Brejova B."/>
        </authorList>
    </citation>
    <scope>NUCLEOTIDE SEQUENCE [LARGE SCALE GENOMIC DNA]</scope>
</reference>
<organism evidence="1 2">
    <name type="scientific">Magnusiomyces paraingens</name>
    <dbReference type="NCBI Taxonomy" id="2606893"/>
    <lineage>
        <taxon>Eukaryota</taxon>
        <taxon>Fungi</taxon>
        <taxon>Dikarya</taxon>
        <taxon>Ascomycota</taxon>
        <taxon>Saccharomycotina</taxon>
        <taxon>Dipodascomycetes</taxon>
        <taxon>Dipodascales</taxon>
        <taxon>Dipodascaceae</taxon>
        <taxon>Magnusiomyces</taxon>
    </lineage>
</organism>
<accession>A0A5E8BML8</accession>
<keyword evidence="2" id="KW-1185">Reference proteome</keyword>
<protein>
    <submittedName>
        <fullName evidence="1">Uncharacterized protein</fullName>
    </submittedName>
</protein>
<dbReference type="AlphaFoldDB" id="A0A5E8BML8"/>
<dbReference type="RefSeq" id="XP_031853539.1">
    <property type="nucleotide sequence ID" value="XM_031997648.1"/>
</dbReference>
<evidence type="ECO:0000313" key="1">
    <source>
        <dbReference type="EMBL" id="VVT50938.1"/>
    </source>
</evidence>
<dbReference type="EMBL" id="CABVLU010000002">
    <property type="protein sequence ID" value="VVT50938.1"/>
    <property type="molecule type" value="Genomic_DNA"/>
</dbReference>
<dbReference type="Proteomes" id="UP000398389">
    <property type="component" value="Unassembled WGS sequence"/>
</dbReference>